<dbReference type="Pfam" id="PF00628">
    <property type="entry name" value="PHD"/>
    <property type="match status" value="1"/>
</dbReference>
<evidence type="ECO:0000256" key="1">
    <source>
        <dbReference type="ARBA" id="ARBA00010134"/>
    </source>
</evidence>
<dbReference type="SMART" id="SM00249">
    <property type="entry name" value="PHD"/>
    <property type="match status" value="1"/>
</dbReference>
<sequence>MAGNRNTQSQPQPGSQQSQNDKNKDSTNPECKTCNNVDCYVTNTRGLSQKFGAKWIQCDFCDDWFHGTCQSLTNSDVATLDKMDEKNVKWFCNTCLPVIEASLQGRGRVNNNGEDSLALHSTHSRKLNKIEDIMQQINAKIGSTNTALEERMTKLEKSYADAAKSNTENLKKGMEISDSARNLLKKTVIMDSGGYMAPMEVSDMDSVQDRYHYSQYPDEHFHYELKRYKGYAVIINNVNFGHTRYRSRERSAHDVTALREMLQARLLFRPEDIQIEEDLTTNQMSLVLEKVASDVNFSEYSCLIVVVLSYGESENIVYGVDGKFSYQQLISPFQYPKIPTLFDTPKFFIIQSEYPENDGFSHNAPVPAPLSPSTEIAEPDTLFLFSLDPASITWRTDGKGSHFIQRLCEVMRLDGLRYDITQMFVRVLRLVRLDYEGYVRDFIDTKLSCPRMVSLLSKEFRFDWEDY</sequence>
<dbReference type="GO" id="GO:0004197">
    <property type="term" value="F:cysteine-type endopeptidase activity"/>
    <property type="evidence" value="ECO:0007669"/>
    <property type="project" value="InterPro"/>
</dbReference>
<evidence type="ECO:0000256" key="3">
    <source>
        <dbReference type="ARBA" id="ARBA00022771"/>
    </source>
</evidence>
<dbReference type="PROSITE" id="PS50207">
    <property type="entry name" value="CASPASE_P10"/>
    <property type="match status" value="1"/>
</dbReference>
<feature type="domain" description="Caspase family p20" evidence="10">
    <location>
        <begin position="228"/>
        <end position="352"/>
    </location>
</feature>
<dbReference type="Gene3D" id="3.30.40.10">
    <property type="entry name" value="Zinc/RING finger domain, C3HC4 (zinc finger)"/>
    <property type="match status" value="1"/>
</dbReference>
<evidence type="ECO:0000259" key="10">
    <source>
        <dbReference type="PROSITE" id="PS50208"/>
    </source>
</evidence>
<evidence type="ECO:0000313" key="11">
    <source>
        <dbReference type="EMBL" id="KAF6017461.1"/>
    </source>
</evidence>
<dbReference type="EMBL" id="VXIV02003391">
    <property type="protein sequence ID" value="KAF6017461.1"/>
    <property type="molecule type" value="Genomic_DNA"/>
</dbReference>
<dbReference type="GO" id="GO:0043525">
    <property type="term" value="P:positive regulation of neuron apoptotic process"/>
    <property type="evidence" value="ECO:0007669"/>
    <property type="project" value="TreeGrafter"/>
</dbReference>
<name>A0A7J7IVK8_BUGNE</name>
<dbReference type="InterPro" id="IPR001965">
    <property type="entry name" value="Znf_PHD"/>
</dbReference>
<dbReference type="Proteomes" id="UP000593567">
    <property type="component" value="Unassembled WGS sequence"/>
</dbReference>
<dbReference type="OrthoDB" id="436852at2759"/>
<proteinExistence type="inferred from homology"/>
<dbReference type="PROSITE" id="PS01359">
    <property type="entry name" value="ZF_PHD_1"/>
    <property type="match status" value="1"/>
</dbReference>
<feature type="domain" description="Caspase family p10" evidence="9">
    <location>
        <begin position="377"/>
        <end position="441"/>
    </location>
</feature>
<evidence type="ECO:0000256" key="2">
    <source>
        <dbReference type="ARBA" id="ARBA00022723"/>
    </source>
</evidence>
<dbReference type="PRINTS" id="PR00376">
    <property type="entry name" value="IL1BCENZYME"/>
</dbReference>
<dbReference type="SUPFAM" id="SSF57903">
    <property type="entry name" value="FYVE/PHD zinc finger"/>
    <property type="match status" value="1"/>
</dbReference>
<dbReference type="InterPro" id="IPR002398">
    <property type="entry name" value="Pept_C14"/>
</dbReference>
<accession>A0A7J7IVK8</accession>
<dbReference type="InterPro" id="IPR002138">
    <property type="entry name" value="Pept_C14_p10"/>
</dbReference>
<evidence type="ECO:0000256" key="5">
    <source>
        <dbReference type="PROSITE-ProRule" id="PRU00146"/>
    </source>
</evidence>
<dbReference type="SMART" id="SM00115">
    <property type="entry name" value="CASc"/>
    <property type="match status" value="1"/>
</dbReference>
<keyword evidence="4" id="KW-0862">Zinc</keyword>
<dbReference type="AlphaFoldDB" id="A0A7J7IVK8"/>
<dbReference type="InterPro" id="IPR015917">
    <property type="entry name" value="Pept_C14A"/>
</dbReference>
<keyword evidence="12" id="KW-1185">Reference proteome</keyword>
<dbReference type="Gene3D" id="3.40.50.1460">
    <property type="match status" value="1"/>
</dbReference>
<evidence type="ECO:0000313" key="12">
    <source>
        <dbReference type="Proteomes" id="UP000593567"/>
    </source>
</evidence>
<dbReference type="InterPro" id="IPR019787">
    <property type="entry name" value="Znf_PHD-finger"/>
</dbReference>
<keyword evidence="3 5" id="KW-0863">Zinc-finger</keyword>
<dbReference type="InterPro" id="IPR001309">
    <property type="entry name" value="Pept_C14_p20"/>
</dbReference>
<evidence type="ECO:0000256" key="6">
    <source>
        <dbReference type="RuleBase" id="RU003971"/>
    </source>
</evidence>
<dbReference type="GO" id="GO:0005737">
    <property type="term" value="C:cytoplasm"/>
    <property type="evidence" value="ECO:0007669"/>
    <property type="project" value="TreeGrafter"/>
</dbReference>
<evidence type="ECO:0000259" key="9">
    <source>
        <dbReference type="PROSITE" id="PS50207"/>
    </source>
</evidence>
<dbReference type="PANTHER" id="PTHR10454">
    <property type="entry name" value="CASPASE"/>
    <property type="match status" value="1"/>
</dbReference>
<dbReference type="PROSITE" id="PS50208">
    <property type="entry name" value="CASPASE_P20"/>
    <property type="match status" value="1"/>
</dbReference>
<dbReference type="InterPro" id="IPR019786">
    <property type="entry name" value="Zinc_finger_PHD-type_CS"/>
</dbReference>
<protein>
    <submittedName>
        <fullName evidence="11">CASP7</fullName>
    </submittedName>
</protein>
<feature type="region of interest" description="Disordered" evidence="7">
    <location>
        <begin position="1"/>
        <end position="28"/>
    </location>
</feature>
<dbReference type="PANTHER" id="PTHR10454:SF210">
    <property type="entry name" value="CASPASE-2"/>
    <property type="match status" value="1"/>
</dbReference>
<dbReference type="GO" id="GO:0008270">
    <property type="term" value="F:zinc ion binding"/>
    <property type="evidence" value="ECO:0007669"/>
    <property type="project" value="UniProtKB-KW"/>
</dbReference>
<dbReference type="GO" id="GO:0006915">
    <property type="term" value="P:apoptotic process"/>
    <property type="evidence" value="ECO:0007669"/>
    <property type="project" value="TreeGrafter"/>
</dbReference>
<evidence type="ECO:0000259" key="8">
    <source>
        <dbReference type="PROSITE" id="PS50016"/>
    </source>
</evidence>
<dbReference type="PROSITE" id="PS50016">
    <property type="entry name" value="ZF_PHD_2"/>
    <property type="match status" value="1"/>
</dbReference>
<dbReference type="GO" id="GO:0006508">
    <property type="term" value="P:proteolysis"/>
    <property type="evidence" value="ECO:0007669"/>
    <property type="project" value="InterPro"/>
</dbReference>
<keyword evidence="2" id="KW-0479">Metal-binding</keyword>
<feature type="domain" description="PHD-type" evidence="8">
    <location>
        <begin position="28"/>
        <end position="98"/>
    </location>
</feature>
<dbReference type="InterPro" id="IPR011600">
    <property type="entry name" value="Pept_C14_caspase"/>
</dbReference>
<comment type="similarity">
    <text evidence="1 6">Belongs to the peptidase C14A family.</text>
</comment>
<comment type="caution">
    <text evidence="11">The sequence shown here is derived from an EMBL/GenBank/DDBJ whole genome shotgun (WGS) entry which is preliminary data.</text>
</comment>
<organism evidence="11 12">
    <name type="scientific">Bugula neritina</name>
    <name type="common">Brown bryozoan</name>
    <name type="synonym">Sertularia neritina</name>
    <dbReference type="NCBI Taxonomy" id="10212"/>
    <lineage>
        <taxon>Eukaryota</taxon>
        <taxon>Metazoa</taxon>
        <taxon>Spiralia</taxon>
        <taxon>Lophotrochozoa</taxon>
        <taxon>Bryozoa</taxon>
        <taxon>Gymnolaemata</taxon>
        <taxon>Cheilostomatida</taxon>
        <taxon>Flustrina</taxon>
        <taxon>Buguloidea</taxon>
        <taxon>Bugulidae</taxon>
        <taxon>Bugula</taxon>
    </lineage>
</organism>
<dbReference type="InterPro" id="IPR013083">
    <property type="entry name" value="Znf_RING/FYVE/PHD"/>
</dbReference>
<dbReference type="InterPro" id="IPR011011">
    <property type="entry name" value="Znf_FYVE_PHD"/>
</dbReference>
<feature type="compositionally biased region" description="Low complexity" evidence="7">
    <location>
        <begin position="8"/>
        <end position="19"/>
    </location>
</feature>
<dbReference type="Pfam" id="PF00656">
    <property type="entry name" value="Peptidase_C14"/>
    <property type="match status" value="1"/>
</dbReference>
<evidence type="ECO:0000256" key="7">
    <source>
        <dbReference type="SAM" id="MobiDB-lite"/>
    </source>
</evidence>
<evidence type="ECO:0000256" key="4">
    <source>
        <dbReference type="ARBA" id="ARBA00022833"/>
    </source>
</evidence>
<dbReference type="InterPro" id="IPR029030">
    <property type="entry name" value="Caspase-like_dom_sf"/>
</dbReference>
<reference evidence="11" key="1">
    <citation type="submission" date="2020-06" db="EMBL/GenBank/DDBJ databases">
        <title>Draft genome of Bugula neritina, a colonial animal packing powerful symbionts and potential medicines.</title>
        <authorList>
            <person name="Rayko M."/>
        </authorList>
    </citation>
    <scope>NUCLEOTIDE SEQUENCE [LARGE SCALE GENOMIC DNA]</scope>
    <source>
        <strain evidence="11">Kwan_BN1</strain>
    </source>
</reference>
<gene>
    <name evidence="11" type="ORF">EB796_024230</name>
</gene>
<dbReference type="SUPFAM" id="SSF52129">
    <property type="entry name" value="Caspase-like"/>
    <property type="match status" value="1"/>
</dbReference>